<dbReference type="Pfam" id="PF04116">
    <property type="entry name" value="FA_hydroxylase"/>
    <property type="match status" value="1"/>
</dbReference>
<dbReference type="GO" id="GO:0005506">
    <property type="term" value="F:iron ion binding"/>
    <property type="evidence" value="ECO:0007669"/>
    <property type="project" value="InterPro"/>
</dbReference>
<evidence type="ECO:0000313" key="20">
    <source>
        <dbReference type="Proteomes" id="UP000615446"/>
    </source>
</evidence>
<evidence type="ECO:0000256" key="4">
    <source>
        <dbReference type="ARBA" id="ARBA00022516"/>
    </source>
</evidence>
<evidence type="ECO:0000256" key="12">
    <source>
        <dbReference type="ARBA" id="ARBA00023002"/>
    </source>
</evidence>
<evidence type="ECO:0000256" key="16">
    <source>
        <dbReference type="ARBA" id="ARBA00023160"/>
    </source>
</evidence>
<comment type="similarity">
    <text evidence="3">Belongs to the sterol desaturase family. SCS7 subfamily.</text>
</comment>
<keyword evidence="6 17" id="KW-0812">Transmembrane</keyword>
<keyword evidence="16" id="KW-0275">Fatty acid biosynthesis</keyword>
<evidence type="ECO:0000256" key="13">
    <source>
        <dbReference type="ARBA" id="ARBA00023004"/>
    </source>
</evidence>
<dbReference type="InterPro" id="IPR006694">
    <property type="entry name" value="Fatty_acid_hydroxylase"/>
</dbReference>
<dbReference type="EMBL" id="BLAL01000005">
    <property type="protein sequence ID" value="GES73075.1"/>
    <property type="molecule type" value="Genomic_DNA"/>
</dbReference>
<dbReference type="Gene3D" id="3.10.120.10">
    <property type="entry name" value="Cytochrome b5-like heme/steroid binding domain"/>
    <property type="match status" value="1"/>
</dbReference>
<dbReference type="PANTHER" id="PTHR12863:SF1">
    <property type="entry name" value="FATTY ACID 2-HYDROXYLASE"/>
    <property type="match status" value="1"/>
</dbReference>
<dbReference type="AlphaFoldDB" id="A0A8H3KS34"/>
<gene>
    <name evidence="19" type="ORF">RCL2_000061600</name>
</gene>
<feature type="transmembrane region" description="Helical" evidence="17">
    <location>
        <begin position="276"/>
        <end position="297"/>
    </location>
</feature>
<comment type="caution">
    <text evidence="19">The sequence shown here is derived from an EMBL/GenBank/DDBJ whole genome shotgun (WGS) entry which is preliminary data.</text>
</comment>
<keyword evidence="4" id="KW-0444">Lipid biosynthesis</keyword>
<dbReference type="GO" id="GO:0080132">
    <property type="term" value="F:fatty acid 2-hydroxylase activity"/>
    <property type="evidence" value="ECO:0007669"/>
    <property type="project" value="InterPro"/>
</dbReference>
<evidence type="ECO:0000256" key="6">
    <source>
        <dbReference type="ARBA" id="ARBA00022692"/>
    </source>
</evidence>
<accession>A0A8H3KS34</accession>
<evidence type="ECO:0000256" key="5">
    <source>
        <dbReference type="ARBA" id="ARBA00022617"/>
    </source>
</evidence>
<keyword evidence="8" id="KW-0256">Endoplasmic reticulum</keyword>
<name>A0A8H3KS34_9GLOM</name>
<dbReference type="PRINTS" id="PR00363">
    <property type="entry name" value="CYTOCHROMEB5"/>
</dbReference>
<keyword evidence="12" id="KW-0560">Oxidoreductase</keyword>
<dbReference type="InterPro" id="IPR036400">
    <property type="entry name" value="Cyt_B5-like_heme/steroid_sf"/>
</dbReference>
<evidence type="ECO:0000313" key="19">
    <source>
        <dbReference type="EMBL" id="GES73075.1"/>
    </source>
</evidence>
<feature type="transmembrane region" description="Helical" evidence="17">
    <location>
        <begin position="191"/>
        <end position="209"/>
    </location>
</feature>
<evidence type="ECO:0000259" key="18">
    <source>
        <dbReference type="PROSITE" id="PS50255"/>
    </source>
</evidence>
<dbReference type="FunFam" id="3.10.120.10:FF:000007">
    <property type="entry name" value="Sulfite oxidase, mitochondrial"/>
    <property type="match status" value="1"/>
</dbReference>
<sequence>MCLHVTTIMPGRMLFRYTREEVAKHNTTSDLWIIHNNKVYDVTEFAVDHPGGPELIKEWGGKDVTKILTDPISHEHSDTAYEVLGELCIGEIVEGSNNTNSLNSMDNKIFTTQSGVNRFDEKNDQFYPENTDVNYDLQKEKFLNLNKPLFVQMFNCKFSKEFYLKQIHQPRHLPYSAKLFENPWLELLTKTPWYVIPIVWLPIVSYHIFMASELGSRPLTILFLIGTGMWTLLEYGIHRFLFHVDTILPDHPYALCVHFTLHGIHHYLPMDKLRLVMPPVLGFAIAIPIIQLVYSIFPVSIGHGLISGAVFGYICYDLTHYHLHHAKPFGKHLREMKTYHLAHHYKNYELVYDENCIKSSSASKQSPSRGTAYFYTHNDQYVLPTFLPPTKNDGKESDETDEEQFIDIKNNYIFPITSSSSCKEGFIAPLINSLS</sequence>
<evidence type="ECO:0000256" key="15">
    <source>
        <dbReference type="ARBA" id="ARBA00023136"/>
    </source>
</evidence>
<organism evidence="19 20">
    <name type="scientific">Rhizophagus clarus</name>
    <dbReference type="NCBI Taxonomy" id="94130"/>
    <lineage>
        <taxon>Eukaryota</taxon>
        <taxon>Fungi</taxon>
        <taxon>Fungi incertae sedis</taxon>
        <taxon>Mucoromycota</taxon>
        <taxon>Glomeromycotina</taxon>
        <taxon>Glomeromycetes</taxon>
        <taxon>Glomerales</taxon>
        <taxon>Glomeraceae</taxon>
        <taxon>Rhizophagus</taxon>
    </lineage>
</organism>
<evidence type="ECO:0000256" key="9">
    <source>
        <dbReference type="ARBA" id="ARBA00022832"/>
    </source>
</evidence>
<proteinExistence type="inferred from homology"/>
<feature type="domain" description="Cytochrome b5 heme-binding" evidence="18">
    <location>
        <begin position="14"/>
        <end position="93"/>
    </location>
</feature>
<comment type="cofactor">
    <cofactor evidence="1">
        <name>Zn(2+)</name>
        <dbReference type="ChEBI" id="CHEBI:29105"/>
    </cofactor>
</comment>
<protein>
    <submittedName>
        <fullName evidence="19">Inositolphosphorylceramide-B hydroxylase</fullName>
    </submittedName>
</protein>
<reference evidence="19" key="1">
    <citation type="submission" date="2019-10" db="EMBL/GenBank/DDBJ databases">
        <title>Conservation and host-specific expression of non-tandemly repeated heterogenous ribosome RNA gene in arbuscular mycorrhizal fungi.</title>
        <authorList>
            <person name="Maeda T."/>
            <person name="Kobayashi Y."/>
            <person name="Nakagawa T."/>
            <person name="Ezawa T."/>
            <person name="Yamaguchi K."/>
            <person name="Bino T."/>
            <person name="Nishimoto Y."/>
            <person name="Shigenobu S."/>
            <person name="Kawaguchi M."/>
        </authorList>
    </citation>
    <scope>NUCLEOTIDE SEQUENCE</scope>
    <source>
        <strain evidence="19">HR1</strain>
    </source>
</reference>
<dbReference type="OrthoDB" id="2204368at2759"/>
<keyword evidence="9" id="KW-0276">Fatty acid metabolism</keyword>
<keyword evidence="13" id="KW-0408">Iron</keyword>
<evidence type="ECO:0000256" key="10">
    <source>
        <dbReference type="ARBA" id="ARBA00022833"/>
    </source>
</evidence>
<evidence type="ECO:0000256" key="11">
    <source>
        <dbReference type="ARBA" id="ARBA00022989"/>
    </source>
</evidence>
<keyword evidence="14" id="KW-0443">Lipid metabolism</keyword>
<evidence type="ECO:0000256" key="2">
    <source>
        <dbReference type="ARBA" id="ARBA00004477"/>
    </source>
</evidence>
<dbReference type="PROSITE" id="PS50255">
    <property type="entry name" value="CYTOCHROME_B5_2"/>
    <property type="match status" value="1"/>
</dbReference>
<keyword evidence="5" id="KW-0349">Heme</keyword>
<evidence type="ECO:0000256" key="8">
    <source>
        <dbReference type="ARBA" id="ARBA00022824"/>
    </source>
</evidence>
<evidence type="ECO:0000256" key="3">
    <source>
        <dbReference type="ARBA" id="ARBA00005747"/>
    </source>
</evidence>
<dbReference type="PANTHER" id="PTHR12863">
    <property type="entry name" value="FATTY ACID HYDROXYLASE"/>
    <property type="match status" value="1"/>
</dbReference>
<keyword evidence="11 17" id="KW-1133">Transmembrane helix</keyword>
<dbReference type="GO" id="GO:0005789">
    <property type="term" value="C:endoplasmic reticulum membrane"/>
    <property type="evidence" value="ECO:0007669"/>
    <property type="project" value="UniProtKB-SubCell"/>
</dbReference>
<dbReference type="GO" id="GO:0006633">
    <property type="term" value="P:fatty acid biosynthetic process"/>
    <property type="evidence" value="ECO:0007669"/>
    <property type="project" value="UniProtKB-KW"/>
</dbReference>
<keyword evidence="10" id="KW-0862">Zinc</keyword>
<dbReference type="InterPro" id="IPR001199">
    <property type="entry name" value="Cyt_B5-like_heme/steroid-bd"/>
</dbReference>
<dbReference type="SMART" id="SM01117">
    <property type="entry name" value="Cyt-b5"/>
    <property type="match status" value="1"/>
</dbReference>
<dbReference type="Pfam" id="PF00173">
    <property type="entry name" value="Cyt-b5"/>
    <property type="match status" value="1"/>
</dbReference>
<dbReference type="InterPro" id="IPR014430">
    <property type="entry name" value="Scs7"/>
</dbReference>
<comment type="subcellular location">
    <subcellularLocation>
        <location evidence="2">Endoplasmic reticulum membrane</location>
        <topology evidence="2">Multi-pass membrane protein</topology>
    </subcellularLocation>
</comment>
<evidence type="ECO:0000256" key="17">
    <source>
        <dbReference type="SAM" id="Phobius"/>
    </source>
</evidence>
<dbReference type="Proteomes" id="UP000615446">
    <property type="component" value="Unassembled WGS sequence"/>
</dbReference>
<feature type="transmembrane region" description="Helical" evidence="17">
    <location>
        <begin position="221"/>
        <end position="242"/>
    </location>
</feature>
<evidence type="ECO:0000256" key="7">
    <source>
        <dbReference type="ARBA" id="ARBA00022723"/>
    </source>
</evidence>
<keyword evidence="15 17" id="KW-0472">Membrane</keyword>
<evidence type="ECO:0000256" key="1">
    <source>
        <dbReference type="ARBA" id="ARBA00001947"/>
    </source>
</evidence>
<keyword evidence="7" id="KW-0479">Metal-binding</keyword>
<evidence type="ECO:0000256" key="14">
    <source>
        <dbReference type="ARBA" id="ARBA00023098"/>
    </source>
</evidence>
<dbReference type="SUPFAM" id="SSF55856">
    <property type="entry name" value="Cytochrome b5-like heme/steroid binding domain"/>
    <property type="match status" value="1"/>
</dbReference>